<dbReference type="GO" id="GO:0015891">
    <property type="term" value="P:siderophore transport"/>
    <property type="evidence" value="ECO:0007669"/>
    <property type="project" value="InterPro"/>
</dbReference>
<dbReference type="GO" id="GO:0038023">
    <property type="term" value="F:signaling receptor activity"/>
    <property type="evidence" value="ECO:0007669"/>
    <property type="project" value="InterPro"/>
</dbReference>
<dbReference type="Gene3D" id="3.55.50.30">
    <property type="match status" value="1"/>
</dbReference>
<keyword evidence="3 14" id="KW-0813">Transport</keyword>
<dbReference type="InterPro" id="IPR039426">
    <property type="entry name" value="TonB-dep_rcpt-like"/>
</dbReference>
<keyword evidence="6 14" id="KW-0812">Transmembrane</keyword>
<sequence>MGDVVNGKLTIGRWGRRLLMGVSVLALGQTALIARAEDGPAAGGPTAQAGAVYVFDIATKPLPRALADFSAVTGLQVLYSGSAAYSHTAPALQGSYGARQALGLLLAGSGLAARFTSPTSITLEAIKDAEDALVVDPIAVEGALLRGGLPGTEGTGSYATGATNTATKLTLSPRETPQSVSIMTRQRMDDQNLNEMADVLDETVGMTFKEGGPIGSDANAVYSRGFEVHNFQVNGVSRSTKYGFGDDLSDMAIYDRVEVVRGATGLMSGVGDPSASVNLVRKRPTDTFQSAAELQAGSWNRYRAEGDVASPLIESGRLRGRLVAAYQQGESYIDRLETSKKVLYGVIEADLTEDTLLTAGVQYQHHRSDHASRAGIPMFYSDGGRTDFSRSTSSAADWAYFDNTQLTTFAALEQRFDNDWTVTLDLEHARRSYDALIGYGIRGTPDRETGAGMGLYAGRWAAKPIQNSVGLTATGPITLFGRQHDLMAGFSTYHASYEDPSYPLWSIPGYDTSIGNYYTWNGAIAEPVLEENGSESFLERQVAGYMATRLRPTDDLSIILGGRLTSWSQETESRYADGSSSYSEQSENGKVTPYAGIVYDLSDIWSVYASYTSIFKPQSLQDADGGYLQPLVGDAYEAGIKAAFYDGRLNASLAVFRINQDNLGVADGAALTPSGGQAYKAAKGTTSQGIELELTGEVLPGWQVGGGYAHASPTDVKGKRLLTDIPRDTVKVFSTYRLPGAFDRLMIGGNLRWQGAIYANNVGPNGERATQKAFSVVDVLASYRLTEAVTATLNVNNIFDEKYYSSIGAIGYYGEPRNAMLSVKASF</sequence>
<dbReference type="GO" id="GO:0009279">
    <property type="term" value="C:cell outer membrane"/>
    <property type="evidence" value="ECO:0007669"/>
    <property type="project" value="UniProtKB-SubCell"/>
</dbReference>
<accession>Q2RUF4</accession>
<evidence type="ECO:0000256" key="1">
    <source>
        <dbReference type="ARBA" id="ARBA00004571"/>
    </source>
</evidence>
<evidence type="ECO:0000313" key="18">
    <source>
        <dbReference type="Proteomes" id="UP000001929"/>
    </source>
</evidence>
<dbReference type="Gene3D" id="2.170.130.10">
    <property type="entry name" value="TonB-dependent receptor, plug domain"/>
    <property type="match status" value="1"/>
</dbReference>
<dbReference type="InterPro" id="IPR012910">
    <property type="entry name" value="Plug_dom"/>
</dbReference>
<comment type="subcellular location">
    <subcellularLocation>
        <location evidence="1 14">Cell outer membrane</location>
        <topology evidence="1 14">Multi-pass membrane protein</topology>
    </subcellularLocation>
</comment>
<protein>
    <submittedName>
        <fullName evidence="17">TonB-dependent siderophore receptor</fullName>
    </submittedName>
</protein>
<dbReference type="AlphaFoldDB" id="Q2RUF4"/>
<dbReference type="InterPro" id="IPR037066">
    <property type="entry name" value="Plug_dom_sf"/>
</dbReference>
<dbReference type="InterPro" id="IPR011662">
    <property type="entry name" value="Secretin/TonB_short_N"/>
</dbReference>
<keyword evidence="5" id="KW-0410">Iron transport</keyword>
<feature type="domain" description="Secretin/TonB short N-terminal" evidence="16">
    <location>
        <begin position="75"/>
        <end position="126"/>
    </location>
</feature>
<evidence type="ECO:0000256" key="2">
    <source>
        <dbReference type="ARBA" id="ARBA00009810"/>
    </source>
</evidence>
<evidence type="ECO:0000313" key="17">
    <source>
        <dbReference type="EMBL" id="ABC22241.1"/>
    </source>
</evidence>
<dbReference type="InterPro" id="IPR000531">
    <property type="entry name" value="Beta-barrel_TonB"/>
</dbReference>
<dbReference type="FunFam" id="2.170.130.10:FF:000010">
    <property type="entry name" value="Ferripyoverdine receptor"/>
    <property type="match status" value="1"/>
</dbReference>
<dbReference type="Pfam" id="PF07660">
    <property type="entry name" value="STN"/>
    <property type="match status" value="1"/>
</dbReference>
<dbReference type="Pfam" id="PF07715">
    <property type="entry name" value="Plug"/>
    <property type="match status" value="1"/>
</dbReference>
<evidence type="ECO:0000259" key="16">
    <source>
        <dbReference type="SMART" id="SM00965"/>
    </source>
</evidence>
<evidence type="ECO:0000256" key="12">
    <source>
        <dbReference type="ARBA" id="ARBA00023170"/>
    </source>
</evidence>
<proteinExistence type="inferred from homology"/>
<dbReference type="Pfam" id="PF00593">
    <property type="entry name" value="TonB_dep_Rec_b-barrel"/>
    <property type="match status" value="1"/>
</dbReference>
<evidence type="ECO:0000256" key="14">
    <source>
        <dbReference type="PROSITE-ProRule" id="PRU01360"/>
    </source>
</evidence>
<dbReference type="HOGENOM" id="CLU_008287_9_3_5"/>
<keyword evidence="12 17" id="KW-0675">Receptor</keyword>
<dbReference type="SMART" id="SM00965">
    <property type="entry name" value="STN"/>
    <property type="match status" value="1"/>
</dbReference>
<dbReference type="KEGG" id="rru:Rru_A1440"/>
<evidence type="ECO:0000256" key="4">
    <source>
        <dbReference type="ARBA" id="ARBA00022452"/>
    </source>
</evidence>
<dbReference type="EnsemblBacteria" id="ABC22241">
    <property type="protein sequence ID" value="ABC22241"/>
    <property type="gene ID" value="Rru_A1440"/>
</dbReference>
<organism evidence="17 18">
    <name type="scientific">Rhodospirillum rubrum (strain ATCC 11170 / ATH 1.1.1 / DSM 467 / LMG 4362 / NCIMB 8255 / S1)</name>
    <dbReference type="NCBI Taxonomy" id="269796"/>
    <lineage>
        <taxon>Bacteria</taxon>
        <taxon>Pseudomonadati</taxon>
        <taxon>Pseudomonadota</taxon>
        <taxon>Alphaproteobacteria</taxon>
        <taxon>Rhodospirillales</taxon>
        <taxon>Rhodospirillaceae</taxon>
        <taxon>Rhodospirillum</taxon>
    </lineage>
</organism>
<dbReference type="PANTHER" id="PTHR32552">
    <property type="entry name" value="FERRICHROME IRON RECEPTOR-RELATED"/>
    <property type="match status" value="1"/>
</dbReference>
<dbReference type="eggNOG" id="COG4773">
    <property type="taxonomic scope" value="Bacteria"/>
</dbReference>
<evidence type="ECO:0000256" key="9">
    <source>
        <dbReference type="ARBA" id="ARBA00023065"/>
    </source>
</evidence>
<evidence type="ECO:0000256" key="11">
    <source>
        <dbReference type="ARBA" id="ARBA00023136"/>
    </source>
</evidence>
<dbReference type="PATRIC" id="fig|269796.9.peg.1510"/>
<dbReference type="NCBIfam" id="TIGR01783">
    <property type="entry name" value="TonB-siderophor"/>
    <property type="match status" value="1"/>
</dbReference>
<dbReference type="CDD" id="cd01347">
    <property type="entry name" value="ligand_gated_channel"/>
    <property type="match status" value="1"/>
</dbReference>
<keyword evidence="4 14" id="KW-1134">Transmembrane beta strand</keyword>
<keyword evidence="9" id="KW-0406">Ion transport</keyword>
<evidence type="ECO:0000256" key="3">
    <source>
        <dbReference type="ARBA" id="ARBA00022448"/>
    </source>
</evidence>
<name>Q2RUF4_RHORT</name>
<dbReference type="InterPro" id="IPR010105">
    <property type="entry name" value="TonB_sidphr_rcpt"/>
</dbReference>
<dbReference type="PROSITE" id="PS52016">
    <property type="entry name" value="TONB_DEPENDENT_REC_3"/>
    <property type="match status" value="1"/>
</dbReference>
<dbReference type="GO" id="GO:0015344">
    <property type="term" value="F:siderophore uptake transmembrane transporter activity"/>
    <property type="evidence" value="ECO:0007669"/>
    <property type="project" value="TreeGrafter"/>
</dbReference>
<dbReference type="EMBL" id="CP000230">
    <property type="protein sequence ID" value="ABC22241.1"/>
    <property type="molecule type" value="Genomic_DNA"/>
</dbReference>
<comment type="similarity">
    <text evidence="2 14 15">Belongs to the TonB-dependent receptor family.</text>
</comment>
<reference evidence="17 18" key="1">
    <citation type="journal article" date="2011" name="Stand. Genomic Sci.">
        <title>Complete genome sequence of Rhodospirillum rubrum type strain (S1).</title>
        <authorList>
            <person name="Munk A.C."/>
            <person name="Copeland A."/>
            <person name="Lucas S."/>
            <person name="Lapidus A."/>
            <person name="Del Rio T.G."/>
            <person name="Barry K."/>
            <person name="Detter J.C."/>
            <person name="Hammon N."/>
            <person name="Israni S."/>
            <person name="Pitluck S."/>
            <person name="Brettin T."/>
            <person name="Bruce D."/>
            <person name="Han C."/>
            <person name="Tapia R."/>
            <person name="Gilna P."/>
            <person name="Schmutz J."/>
            <person name="Larimer F."/>
            <person name="Land M."/>
            <person name="Kyrpides N.C."/>
            <person name="Mavromatis K."/>
            <person name="Richardson P."/>
            <person name="Rohde M."/>
            <person name="Goker M."/>
            <person name="Klenk H.P."/>
            <person name="Zhang Y."/>
            <person name="Roberts G.P."/>
            <person name="Reslewic S."/>
            <person name="Schwartz D.C."/>
        </authorList>
    </citation>
    <scope>NUCLEOTIDE SEQUENCE [LARGE SCALE GENOMIC DNA]</scope>
    <source>
        <strain evidence="18">ATCC 11170 / ATH 1.1.1 / DSM 467 / LMG 4362 / NCIMB 8255 / S1</strain>
    </source>
</reference>
<keyword evidence="13 14" id="KW-0998">Cell outer membrane</keyword>
<dbReference type="PhylomeDB" id="Q2RUF4"/>
<evidence type="ECO:0000256" key="7">
    <source>
        <dbReference type="ARBA" id="ARBA00022729"/>
    </source>
</evidence>
<keyword evidence="10 15" id="KW-0798">TonB box</keyword>
<keyword evidence="8" id="KW-0408">Iron</keyword>
<keyword evidence="11 14" id="KW-0472">Membrane</keyword>
<evidence type="ECO:0000256" key="15">
    <source>
        <dbReference type="RuleBase" id="RU003357"/>
    </source>
</evidence>
<dbReference type="STRING" id="269796.Rru_A1440"/>
<evidence type="ECO:0000256" key="6">
    <source>
        <dbReference type="ARBA" id="ARBA00022692"/>
    </source>
</evidence>
<evidence type="ECO:0000256" key="5">
    <source>
        <dbReference type="ARBA" id="ARBA00022496"/>
    </source>
</evidence>
<dbReference type="PANTHER" id="PTHR32552:SF74">
    <property type="entry name" value="HYDROXAMATE SIDEROPHORE RECEPTOR FHUE"/>
    <property type="match status" value="1"/>
</dbReference>
<dbReference type="Proteomes" id="UP000001929">
    <property type="component" value="Chromosome"/>
</dbReference>
<evidence type="ECO:0000256" key="8">
    <source>
        <dbReference type="ARBA" id="ARBA00023004"/>
    </source>
</evidence>
<dbReference type="InterPro" id="IPR036942">
    <property type="entry name" value="Beta-barrel_TonB_sf"/>
</dbReference>
<gene>
    <name evidence="17" type="ordered locus">Rru_A1440</name>
</gene>
<dbReference type="SUPFAM" id="SSF56935">
    <property type="entry name" value="Porins"/>
    <property type="match status" value="1"/>
</dbReference>
<keyword evidence="7" id="KW-0732">Signal</keyword>
<dbReference type="Gene3D" id="2.40.170.20">
    <property type="entry name" value="TonB-dependent receptor, beta-barrel domain"/>
    <property type="match status" value="1"/>
</dbReference>
<evidence type="ECO:0000256" key="13">
    <source>
        <dbReference type="ARBA" id="ARBA00023237"/>
    </source>
</evidence>
<evidence type="ECO:0000256" key="10">
    <source>
        <dbReference type="ARBA" id="ARBA00023077"/>
    </source>
</evidence>
<keyword evidence="18" id="KW-1185">Reference proteome</keyword>